<keyword evidence="3" id="KW-1185">Reference proteome</keyword>
<protein>
    <submittedName>
        <fullName evidence="2">Uncharacterized protein</fullName>
    </submittedName>
</protein>
<gene>
    <name evidence="2" type="ORF">SAMN06269173_111124</name>
</gene>
<evidence type="ECO:0000313" key="3">
    <source>
        <dbReference type="Proteomes" id="UP000198310"/>
    </source>
</evidence>
<reference evidence="3" key="1">
    <citation type="submission" date="2017-06" db="EMBL/GenBank/DDBJ databases">
        <authorList>
            <person name="Varghese N."/>
            <person name="Submissions S."/>
        </authorList>
    </citation>
    <scope>NUCLEOTIDE SEQUENCE [LARGE SCALE GENOMIC DNA]</scope>
    <source>
        <strain evidence="3">DSM 28041</strain>
    </source>
</reference>
<evidence type="ECO:0000313" key="2">
    <source>
        <dbReference type="EMBL" id="SNR92838.1"/>
    </source>
</evidence>
<keyword evidence="1" id="KW-0812">Transmembrane</keyword>
<keyword evidence="1" id="KW-0472">Membrane</keyword>
<accession>A0A239ACR6</accession>
<feature type="transmembrane region" description="Helical" evidence="1">
    <location>
        <begin position="217"/>
        <end position="234"/>
    </location>
</feature>
<feature type="transmembrane region" description="Helical" evidence="1">
    <location>
        <begin position="184"/>
        <end position="205"/>
    </location>
</feature>
<proteinExistence type="predicted"/>
<keyword evidence="1" id="KW-1133">Transmembrane helix</keyword>
<dbReference type="EMBL" id="FZNS01000011">
    <property type="protein sequence ID" value="SNR92838.1"/>
    <property type="molecule type" value="Genomic_DNA"/>
</dbReference>
<evidence type="ECO:0000256" key="1">
    <source>
        <dbReference type="SAM" id="Phobius"/>
    </source>
</evidence>
<organism evidence="2 3">
    <name type="scientific">Hymenobacter mucosus</name>
    <dbReference type="NCBI Taxonomy" id="1411120"/>
    <lineage>
        <taxon>Bacteria</taxon>
        <taxon>Pseudomonadati</taxon>
        <taxon>Bacteroidota</taxon>
        <taxon>Cytophagia</taxon>
        <taxon>Cytophagales</taxon>
        <taxon>Hymenobacteraceae</taxon>
        <taxon>Hymenobacter</taxon>
    </lineage>
</organism>
<name>A0A239ACR6_9BACT</name>
<sequence length="235" mass="25197">MKQLLYVLKRDRLEIREAWRLTDKRPLCLSLLYLAIILCLLLASCSTARRAARKEAKAARALPTTTVTKVVQPSGDTTTVRVTTPPKTGAGRVLAKVFGKKPAQVQTLGSTIILPRNNKKGAISINTGSGTATATMVGKVKAPTAIGDSAVAQDYTKQGQRGGAAASGRGATATNTQSKGISPWVFLIPAALYGVWYLLAGTLWGKLQVWLPARSRWKWVLGVLVVLVVGFLLLF</sequence>
<dbReference type="AlphaFoldDB" id="A0A239ACR6"/>
<dbReference type="Proteomes" id="UP000198310">
    <property type="component" value="Unassembled WGS sequence"/>
</dbReference>
<dbReference type="RefSeq" id="WP_089333950.1">
    <property type="nucleotide sequence ID" value="NZ_FZNS01000011.1"/>
</dbReference>